<dbReference type="EMBL" id="CP001287">
    <property type="protein sequence ID" value="ACK68236.1"/>
    <property type="molecule type" value="Genomic_DNA"/>
</dbReference>
<evidence type="ECO:0000259" key="1">
    <source>
        <dbReference type="Pfam" id="PF18480"/>
    </source>
</evidence>
<dbReference type="Proteomes" id="UP000008204">
    <property type="component" value="Chromosome"/>
</dbReference>
<dbReference type="RefSeq" id="WP_015957375.1">
    <property type="nucleotide sequence ID" value="NC_011726.1"/>
</dbReference>
<name>B7JVA3_RIPO1</name>
<dbReference type="KEGG" id="cyp:PCC8801_4314"/>
<sequence>MSVKLYMDEHIHRAITSGLRLRGIDVLTVQEDGYKGYPDPIILDRATELRRLLFSQDQDFLIESNRRQAQNIKFAGVIFARQSIVSIGQCIHDLEIIAKLGNYEEFINQV</sequence>
<dbReference type="Pfam" id="PF18480">
    <property type="entry name" value="DUF5615"/>
    <property type="match status" value="1"/>
</dbReference>
<accession>B7JVA3</accession>
<organism evidence="2 3">
    <name type="scientific">Rippkaea orientalis (strain PCC 8801 / RF-1)</name>
    <name type="common">Cyanothece sp. (strain PCC 8801)</name>
    <dbReference type="NCBI Taxonomy" id="41431"/>
    <lineage>
        <taxon>Bacteria</taxon>
        <taxon>Bacillati</taxon>
        <taxon>Cyanobacteriota</taxon>
        <taxon>Cyanophyceae</taxon>
        <taxon>Oscillatoriophycideae</taxon>
        <taxon>Chroococcales</taxon>
        <taxon>Aphanothecaceae</taxon>
        <taxon>Rippkaea</taxon>
        <taxon>Rippkaea orientalis</taxon>
    </lineage>
</organism>
<proteinExistence type="predicted"/>
<dbReference type="STRING" id="41431.PCC8801_4314"/>
<dbReference type="eggNOG" id="COG4634">
    <property type="taxonomic scope" value="Bacteria"/>
</dbReference>
<reference evidence="3" key="1">
    <citation type="journal article" date="2011" name="MBio">
        <title>Novel metabolic attributes of the genus Cyanothece, comprising a group of unicellular nitrogen-fixing Cyanobacteria.</title>
        <authorList>
            <person name="Bandyopadhyay A."/>
            <person name="Elvitigala T."/>
            <person name="Welsh E."/>
            <person name="Stockel J."/>
            <person name="Liberton M."/>
            <person name="Min H."/>
            <person name="Sherman L.A."/>
            <person name="Pakrasi H.B."/>
        </authorList>
    </citation>
    <scope>NUCLEOTIDE SEQUENCE [LARGE SCALE GENOMIC DNA]</scope>
    <source>
        <strain evidence="3">PCC 8801</strain>
    </source>
</reference>
<dbReference type="InterPro" id="IPR041049">
    <property type="entry name" value="DUF5615"/>
</dbReference>
<feature type="domain" description="DUF5615" evidence="1">
    <location>
        <begin position="4"/>
        <end position="82"/>
    </location>
</feature>
<dbReference type="OrthoDB" id="426839at2"/>
<dbReference type="HOGENOM" id="CLU_159245_1_0_3"/>
<gene>
    <name evidence="2" type="ordered locus">PCC8801_4314</name>
</gene>
<keyword evidence="3" id="KW-1185">Reference proteome</keyword>
<dbReference type="AlphaFoldDB" id="B7JVA3"/>
<evidence type="ECO:0000313" key="2">
    <source>
        <dbReference type="EMBL" id="ACK68236.1"/>
    </source>
</evidence>
<protein>
    <recommendedName>
        <fullName evidence="1">DUF5615 domain-containing protein</fullName>
    </recommendedName>
</protein>
<evidence type="ECO:0000313" key="3">
    <source>
        <dbReference type="Proteomes" id="UP000008204"/>
    </source>
</evidence>